<accession>A0ABU9G365</accession>
<evidence type="ECO:0000313" key="1">
    <source>
        <dbReference type="EMBL" id="MEL0612178.1"/>
    </source>
</evidence>
<sequence length="214" mass="24322">MKNILLLVVLMTVLSGCTSNVTLSGRYLSNVDTSIEIAKSSAILVQSNEDGDELTNKRYMPDIIHAFNQLGFSNISEQMTSPDYTLIVNFTSKEENQIQTVPVFTRERGTPYVVCHQNKNNNRVCTTHYYFNAPMVSGYRSVSTPTNVYTFNFILQDQHKSPVLNVTSTVVHEDCSQWKIYQFLASDAIARTNFKTPVDKQYSVTMPESYRCQQ</sequence>
<evidence type="ECO:0000313" key="2">
    <source>
        <dbReference type="Proteomes" id="UP001379949"/>
    </source>
</evidence>
<protein>
    <recommendedName>
        <fullName evidence="3">Lipoprotein</fullName>
    </recommendedName>
</protein>
<dbReference type="Proteomes" id="UP001379949">
    <property type="component" value="Unassembled WGS sequence"/>
</dbReference>
<dbReference type="EMBL" id="JBAKAR010000001">
    <property type="protein sequence ID" value="MEL0612178.1"/>
    <property type="molecule type" value="Genomic_DNA"/>
</dbReference>
<dbReference type="RefSeq" id="WP_133002054.1">
    <property type="nucleotide sequence ID" value="NZ_BAAAFB010000003.1"/>
</dbReference>
<keyword evidence="2" id="KW-1185">Reference proteome</keyword>
<reference evidence="1 2" key="1">
    <citation type="submission" date="2024-02" db="EMBL/GenBank/DDBJ databases">
        <title>Bacteria isolated from the canopy kelp, Nereocystis luetkeana.</title>
        <authorList>
            <person name="Pfister C.A."/>
            <person name="Younker I.T."/>
            <person name="Light S.H."/>
        </authorList>
    </citation>
    <scope>NUCLEOTIDE SEQUENCE [LARGE SCALE GENOMIC DNA]</scope>
    <source>
        <strain evidence="1 2">TI.4.07</strain>
    </source>
</reference>
<proteinExistence type="predicted"/>
<gene>
    <name evidence="1" type="ORF">V6242_03400</name>
</gene>
<organism evidence="1 2">
    <name type="scientific">Marinomonas arenicola</name>
    <dbReference type="NCBI Taxonomy" id="569601"/>
    <lineage>
        <taxon>Bacteria</taxon>
        <taxon>Pseudomonadati</taxon>
        <taxon>Pseudomonadota</taxon>
        <taxon>Gammaproteobacteria</taxon>
        <taxon>Oceanospirillales</taxon>
        <taxon>Oceanospirillaceae</taxon>
        <taxon>Marinomonas</taxon>
    </lineage>
</organism>
<comment type="caution">
    <text evidence="1">The sequence shown here is derived from an EMBL/GenBank/DDBJ whole genome shotgun (WGS) entry which is preliminary data.</text>
</comment>
<evidence type="ECO:0008006" key="3">
    <source>
        <dbReference type="Google" id="ProtNLM"/>
    </source>
</evidence>
<name>A0ABU9G365_9GAMM</name>
<dbReference type="PROSITE" id="PS51257">
    <property type="entry name" value="PROKAR_LIPOPROTEIN"/>
    <property type="match status" value="1"/>
</dbReference>